<evidence type="ECO:0000313" key="1">
    <source>
        <dbReference type="EMBL" id="AIF99005.1"/>
    </source>
</evidence>
<accession>A0A075P1Z8</accession>
<name>A0A075P1Z8_9ALTE</name>
<evidence type="ECO:0000313" key="2">
    <source>
        <dbReference type="Proteomes" id="UP000056090"/>
    </source>
</evidence>
<keyword evidence="2" id="KW-1185">Reference proteome</keyword>
<dbReference type="eggNOG" id="ENOG502ZI5B">
    <property type="taxonomic scope" value="Bacteria"/>
</dbReference>
<sequence length="122" mass="13665">MENGVKETHAKLLGELVVPSNSWSLHPEKKPAFKSKEQVVDYVTVNSEPLYIHVPLCGKDASEDEYVRVIVNSKDEDVVFKITDREKGGDTRVHGSHIKNLNSTILELVSQSLKDGRRAKPL</sequence>
<dbReference type="EMBL" id="CP008849">
    <property type="protein sequence ID" value="AIF99005.1"/>
    <property type="molecule type" value="Genomic_DNA"/>
</dbReference>
<dbReference type="RefSeq" id="WP_044057148.1">
    <property type="nucleotide sequence ID" value="NZ_CBCSKJ010000001.1"/>
</dbReference>
<protein>
    <submittedName>
        <fullName evidence="1">Uncharacterized protein</fullName>
    </submittedName>
</protein>
<proteinExistence type="predicted"/>
<gene>
    <name evidence="1" type="ORF">EP13_10115</name>
</gene>
<dbReference type="GeneID" id="78255260"/>
<dbReference type="KEGG" id="aal:EP13_10115"/>
<reference evidence="1 2" key="1">
    <citation type="submission" date="2014-06" db="EMBL/GenBank/DDBJ databases">
        <title>Genomes of Alteromonas australica, a world apart.</title>
        <authorList>
            <person name="Gonzaga A."/>
            <person name="Lopez-Perez M."/>
            <person name="Rodriguez-Valera F."/>
        </authorList>
    </citation>
    <scope>NUCLEOTIDE SEQUENCE [LARGE SCALE GENOMIC DNA]</scope>
    <source>
        <strain evidence="1 2">H 17</strain>
    </source>
</reference>
<dbReference type="AlphaFoldDB" id="A0A075P1Z8"/>
<organism evidence="1 2">
    <name type="scientific">Alteromonas australica</name>
    <dbReference type="NCBI Taxonomy" id="589873"/>
    <lineage>
        <taxon>Bacteria</taxon>
        <taxon>Pseudomonadati</taxon>
        <taxon>Pseudomonadota</taxon>
        <taxon>Gammaproteobacteria</taxon>
        <taxon>Alteromonadales</taxon>
        <taxon>Alteromonadaceae</taxon>
        <taxon>Alteromonas/Salinimonas group</taxon>
        <taxon>Alteromonas</taxon>
    </lineage>
</organism>
<dbReference type="Proteomes" id="UP000056090">
    <property type="component" value="Chromosome"/>
</dbReference>